<protein>
    <submittedName>
        <fullName evidence="2">UDP-N-acetylglucosamine-N-acetylmuramyl-pyrophosphoryl-undecaprenol N-acetylglucosamine protein</fullName>
    </submittedName>
</protein>
<evidence type="ECO:0000313" key="2">
    <source>
        <dbReference type="EMBL" id="KAK1359498.1"/>
    </source>
</evidence>
<feature type="transmembrane region" description="Helical" evidence="1">
    <location>
        <begin position="78"/>
        <end position="101"/>
    </location>
</feature>
<dbReference type="Proteomes" id="UP001237642">
    <property type="component" value="Unassembled WGS sequence"/>
</dbReference>
<keyword evidence="1" id="KW-0472">Membrane</keyword>
<gene>
    <name evidence="2" type="ORF">POM88_043972</name>
</gene>
<dbReference type="PANTHER" id="PTHR12242">
    <property type="entry name" value="OS02G0130600 PROTEIN-RELATED"/>
    <property type="match status" value="1"/>
</dbReference>
<evidence type="ECO:0000313" key="3">
    <source>
        <dbReference type="Proteomes" id="UP001237642"/>
    </source>
</evidence>
<feature type="transmembrane region" description="Helical" evidence="1">
    <location>
        <begin position="297"/>
        <end position="317"/>
    </location>
</feature>
<keyword evidence="1" id="KW-0812">Transmembrane</keyword>
<organism evidence="2 3">
    <name type="scientific">Heracleum sosnowskyi</name>
    <dbReference type="NCBI Taxonomy" id="360622"/>
    <lineage>
        <taxon>Eukaryota</taxon>
        <taxon>Viridiplantae</taxon>
        <taxon>Streptophyta</taxon>
        <taxon>Embryophyta</taxon>
        <taxon>Tracheophyta</taxon>
        <taxon>Spermatophyta</taxon>
        <taxon>Magnoliopsida</taxon>
        <taxon>eudicotyledons</taxon>
        <taxon>Gunneridae</taxon>
        <taxon>Pentapetalae</taxon>
        <taxon>asterids</taxon>
        <taxon>campanulids</taxon>
        <taxon>Apiales</taxon>
        <taxon>Apiaceae</taxon>
        <taxon>Apioideae</taxon>
        <taxon>apioid superclade</taxon>
        <taxon>Tordylieae</taxon>
        <taxon>Tordyliinae</taxon>
        <taxon>Heracleum</taxon>
    </lineage>
</organism>
<proteinExistence type="predicted"/>
<feature type="transmembrane region" description="Helical" evidence="1">
    <location>
        <begin position="113"/>
        <end position="134"/>
    </location>
</feature>
<dbReference type="EMBL" id="JAUIZM010000010">
    <property type="protein sequence ID" value="KAK1359498.1"/>
    <property type="molecule type" value="Genomic_DNA"/>
</dbReference>
<sequence>MDLLESSDTTSLSYWLNWRFFLCTIWVFIPMLGATFMIWKYEYSYSPKPEGEGTQEDDLWFRYAKDSWMPCVKEIHPICLMLFRIFSFFLILTALIVDVVVRGGSLFHYYTQWTLALVTIYFGFGSVLSIYGCLQHQKIFRGSDACIEVVDVEQGSLVSLIQHEAASGVDTGKYPYYQEKYHLFRTASRCGHVFQIMFQMTAGAVILTDCLYWCVIFPFLTIKDYDFNFFTVMEHSLNAILLIGETTLNGLRFPWFRISYFILLTGFYVIFEWIVHASVFMWWPYPFLDLSIPSAPVWYLAVALMHLPCYALFALIIKAKYYMLNRWFPQVDRSSR</sequence>
<dbReference type="GO" id="GO:0016020">
    <property type="term" value="C:membrane"/>
    <property type="evidence" value="ECO:0007669"/>
    <property type="project" value="TreeGrafter"/>
</dbReference>
<keyword evidence="1" id="KW-1133">Transmembrane helix</keyword>
<keyword evidence="3" id="KW-1185">Reference proteome</keyword>
<name>A0AAD8H3E7_9APIA</name>
<feature type="transmembrane region" description="Helical" evidence="1">
    <location>
        <begin position="260"/>
        <end position="285"/>
    </location>
</feature>
<feature type="transmembrane region" description="Helical" evidence="1">
    <location>
        <begin position="202"/>
        <end position="221"/>
    </location>
</feature>
<reference evidence="2" key="1">
    <citation type="submission" date="2023-02" db="EMBL/GenBank/DDBJ databases">
        <title>Genome of toxic invasive species Heracleum sosnowskyi carries increased number of genes despite the absence of recent whole-genome duplications.</title>
        <authorList>
            <person name="Schelkunov M."/>
            <person name="Shtratnikova V."/>
            <person name="Makarenko M."/>
            <person name="Klepikova A."/>
            <person name="Omelchenko D."/>
            <person name="Novikova G."/>
            <person name="Obukhova E."/>
            <person name="Bogdanov V."/>
            <person name="Penin A."/>
            <person name="Logacheva M."/>
        </authorList>
    </citation>
    <scope>NUCLEOTIDE SEQUENCE</scope>
    <source>
        <strain evidence="2">Hsosn_3</strain>
        <tissue evidence="2">Leaf</tissue>
    </source>
</reference>
<evidence type="ECO:0000256" key="1">
    <source>
        <dbReference type="SAM" id="Phobius"/>
    </source>
</evidence>
<feature type="transmembrane region" description="Helical" evidence="1">
    <location>
        <begin position="18"/>
        <end position="39"/>
    </location>
</feature>
<feature type="transmembrane region" description="Helical" evidence="1">
    <location>
        <begin position="227"/>
        <end position="248"/>
    </location>
</feature>
<accession>A0AAD8H3E7</accession>
<comment type="caution">
    <text evidence="2">The sequence shown here is derived from an EMBL/GenBank/DDBJ whole genome shotgun (WGS) entry which is preliminary data.</text>
</comment>
<dbReference type="AlphaFoldDB" id="A0AAD8H3E7"/>
<dbReference type="PANTHER" id="PTHR12242:SF29">
    <property type="entry name" value="TRANSMEMBRANE PROTEIN"/>
    <property type="match status" value="1"/>
</dbReference>
<reference evidence="2" key="2">
    <citation type="submission" date="2023-05" db="EMBL/GenBank/DDBJ databases">
        <authorList>
            <person name="Schelkunov M.I."/>
        </authorList>
    </citation>
    <scope>NUCLEOTIDE SEQUENCE</scope>
    <source>
        <strain evidence="2">Hsosn_3</strain>
        <tissue evidence="2">Leaf</tissue>
    </source>
</reference>